<keyword evidence="1" id="KW-0227">DNA damage</keyword>
<organism evidence="3 4">
    <name type="scientific">Halorubrum vacuolatum</name>
    <name type="common">Natronobacterium vacuolatum</name>
    <dbReference type="NCBI Taxonomy" id="63740"/>
    <lineage>
        <taxon>Archaea</taxon>
        <taxon>Methanobacteriati</taxon>
        <taxon>Methanobacteriota</taxon>
        <taxon>Stenosarchaea group</taxon>
        <taxon>Halobacteria</taxon>
        <taxon>Halobacteriales</taxon>
        <taxon>Haloferacaceae</taxon>
        <taxon>Halorubrum</taxon>
    </lineage>
</organism>
<proteinExistence type="predicted"/>
<protein>
    <submittedName>
        <fullName evidence="3">Methylated-DNA-[protein]-cysteine S-methyltransferase</fullName>
    </submittedName>
</protein>
<keyword evidence="3" id="KW-0489">Methyltransferase</keyword>
<evidence type="ECO:0000313" key="3">
    <source>
        <dbReference type="EMBL" id="SNR40820.1"/>
    </source>
</evidence>
<dbReference type="AlphaFoldDB" id="A0A238W2N1"/>
<dbReference type="EMBL" id="FZNQ01000005">
    <property type="protein sequence ID" value="SNR40820.1"/>
    <property type="molecule type" value="Genomic_DNA"/>
</dbReference>
<dbReference type="OrthoDB" id="372118at2157"/>
<dbReference type="SUPFAM" id="SSF46767">
    <property type="entry name" value="Methylated DNA-protein cysteine methyltransferase, C-terminal domain"/>
    <property type="match status" value="1"/>
</dbReference>
<evidence type="ECO:0000313" key="4">
    <source>
        <dbReference type="Proteomes" id="UP000198397"/>
    </source>
</evidence>
<dbReference type="GO" id="GO:0008168">
    <property type="term" value="F:methyltransferase activity"/>
    <property type="evidence" value="ECO:0007669"/>
    <property type="project" value="UniProtKB-KW"/>
</dbReference>
<name>A0A238W2N1_HALVU</name>
<evidence type="ECO:0000259" key="2">
    <source>
        <dbReference type="Pfam" id="PF01035"/>
    </source>
</evidence>
<reference evidence="3 4" key="1">
    <citation type="submission" date="2017-06" db="EMBL/GenBank/DDBJ databases">
        <authorList>
            <person name="Kim H.J."/>
            <person name="Triplett B.A."/>
        </authorList>
    </citation>
    <scope>NUCLEOTIDE SEQUENCE [LARGE SCALE GENOMIC DNA]</scope>
    <source>
        <strain evidence="3 4">DSM 8800</strain>
    </source>
</reference>
<sequence>MASWGTSGVFARTYADLDRSIEVGLAGGRVIAVSFPDAVPEDAAGRHSLLDRFETYLAGEPTTFADVAVGLTVPTDRRDVLSALRDIRHGEEVSVSRLTRLAGLDPDDPDDLETVTRALRDNPIPILVPDHRVQGGPYATPADVRKRLRAIEGLP</sequence>
<dbReference type="InterPro" id="IPR036388">
    <property type="entry name" value="WH-like_DNA-bd_sf"/>
</dbReference>
<dbReference type="InterPro" id="IPR036217">
    <property type="entry name" value="MethylDNA_cys_MeTrfase_DNAb"/>
</dbReference>
<dbReference type="Proteomes" id="UP000198397">
    <property type="component" value="Unassembled WGS sequence"/>
</dbReference>
<keyword evidence="3" id="KW-0808">Transferase</keyword>
<evidence type="ECO:0000256" key="1">
    <source>
        <dbReference type="ARBA" id="ARBA00022763"/>
    </source>
</evidence>
<keyword evidence="4" id="KW-1185">Reference proteome</keyword>
<dbReference type="GO" id="GO:0006281">
    <property type="term" value="P:DNA repair"/>
    <property type="evidence" value="ECO:0007669"/>
    <property type="project" value="InterPro"/>
</dbReference>
<dbReference type="Pfam" id="PF01035">
    <property type="entry name" value="DNA_binding_1"/>
    <property type="match status" value="1"/>
</dbReference>
<dbReference type="GO" id="GO:0032259">
    <property type="term" value="P:methylation"/>
    <property type="evidence" value="ECO:0007669"/>
    <property type="project" value="UniProtKB-KW"/>
</dbReference>
<dbReference type="InterPro" id="IPR014048">
    <property type="entry name" value="MethylDNA_cys_MeTrfase_DNA-bd"/>
</dbReference>
<feature type="domain" description="Methylated-DNA-[protein]-cysteine S-methyltransferase DNA binding" evidence="2">
    <location>
        <begin position="77"/>
        <end position="134"/>
    </location>
</feature>
<gene>
    <name evidence="3" type="ORF">SAMN06264855_10566</name>
</gene>
<accession>A0A238W2N1</accession>
<dbReference type="Gene3D" id="1.10.10.10">
    <property type="entry name" value="Winged helix-like DNA-binding domain superfamily/Winged helix DNA-binding domain"/>
    <property type="match status" value="1"/>
</dbReference>
<dbReference type="RefSeq" id="WP_089384342.1">
    <property type="nucleotide sequence ID" value="NZ_FZNQ01000005.1"/>
</dbReference>